<keyword evidence="2" id="KW-1185">Reference proteome</keyword>
<protein>
    <submittedName>
        <fullName evidence="1">Uncharacterized protein</fullName>
    </submittedName>
</protein>
<gene>
    <name evidence="1" type="ORF">FBZ93_11612</name>
</gene>
<organism evidence="1 2">
    <name type="scientific">Bradyrhizobium macuxiense</name>
    <dbReference type="NCBI Taxonomy" id="1755647"/>
    <lineage>
        <taxon>Bacteria</taxon>
        <taxon>Pseudomonadati</taxon>
        <taxon>Pseudomonadota</taxon>
        <taxon>Alphaproteobacteria</taxon>
        <taxon>Hyphomicrobiales</taxon>
        <taxon>Nitrobacteraceae</taxon>
        <taxon>Bradyrhizobium</taxon>
    </lineage>
</organism>
<dbReference type="RefSeq" id="WP_246667749.1">
    <property type="nucleotide sequence ID" value="NZ_VITY01000016.1"/>
</dbReference>
<dbReference type="AlphaFoldDB" id="A0A560L1S0"/>
<comment type="caution">
    <text evidence="1">The sequence shown here is derived from an EMBL/GenBank/DDBJ whole genome shotgun (WGS) entry which is preliminary data.</text>
</comment>
<sequence length="71" mass="7704">MLTLNSSRFALIERSRDFALPLRPVLERAYDQVVTGSVGGGTILVGRHEAPNRKLKGLDCRTGSSFPQGCS</sequence>
<name>A0A560L1S0_9BRAD</name>
<accession>A0A560L1S0</accession>
<evidence type="ECO:0000313" key="1">
    <source>
        <dbReference type="EMBL" id="TWB89297.1"/>
    </source>
</evidence>
<dbReference type="Proteomes" id="UP000321304">
    <property type="component" value="Unassembled WGS sequence"/>
</dbReference>
<proteinExistence type="predicted"/>
<evidence type="ECO:0000313" key="2">
    <source>
        <dbReference type="Proteomes" id="UP000321304"/>
    </source>
</evidence>
<reference evidence="1 2" key="1">
    <citation type="submission" date="2019-06" db="EMBL/GenBank/DDBJ databases">
        <title>Genomic Encyclopedia of Type Strains, Phase IV (KMG-V): Genome sequencing to study the core and pangenomes of soil and plant-associated prokaryotes.</title>
        <authorList>
            <person name="Whitman W."/>
        </authorList>
    </citation>
    <scope>NUCLEOTIDE SEQUENCE [LARGE SCALE GENOMIC DNA]</scope>
    <source>
        <strain evidence="1 2">BR 10355</strain>
    </source>
</reference>
<dbReference type="EMBL" id="VITY01000016">
    <property type="protein sequence ID" value="TWB89297.1"/>
    <property type="molecule type" value="Genomic_DNA"/>
</dbReference>